<dbReference type="Proteomes" id="UP001335720">
    <property type="component" value="Chromosome"/>
</dbReference>
<dbReference type="InterPro" id="IPR010064">
    <property type="entry name" value="HK97-gp10_tail"/>
</dbReference>
<proteinExistence type="predicted"/>
<organism evidence="1">
    <name type="scientific">Candidatus Paraimprobicoccus trichonymphae</name>
    <dbReference type="NCBI Taxonomy" id="3033793"/>
    <lineage>
        <taxon>Bacteria</taxon>
        <taxon>Bacillati</taxon>
        <taxon>Bacillota</taxon>
        <taxon>Clostridia</taxon>
        <taxon>Candidatus Paraimprobicoccus</taxon>
    </lineage>
</organism>
<dbReference type="EMBL" id="AP027925">
    <property type="protein sequence ID" value="BED92974.1"/>
    <property type="molecule type" value="Genomic_DNA"/>
</dbReference>
<protein>
    <submittedName>
        <fullName evidence="1">HK97 gp10 family phage protein</fullName>
    </submittedName>
</protein>
<dbReference type="KEGG" id="ptrh:RsTaC01_0910"/>
<name>A0AA48I0B6_9FIRM</name>
<sequence length="133" mass="14520">MASLNFINIDLDKLIPKGLQNDDLAIEMIESGQEIMKNAIQSSANKYRRTGSMANSLKASKPKIDSSGAAVGKVLFTGTDKDGMKNAYKALWLEYGTKNRPATPFVRPAIKTAESTISGAMKKVFDQQLNYEG</sequence>
<gene>
    <name evidence="1" type="ORF">RsTaC01_0910</name>
</gene>
<evidence type="ECO:0000313" key="1">
    <source>
        <dbReference type="EMBL" id="BED92974.1"/>
    </source>
</evidence>
<reference evidence="1" key="1">
    <citation type="journal article" date="2023" name="ISME J.">
        <title>Emergence of putative energy parasites within Clostridia revealed by genome analysis of a novel endosymbiotic clade.</title>
        <authorList>
            <person name="Takahashi K."/>
            <person name="Kuwahara H."/>
            <person name="Horikawa Y."/>
            <person name="Izawa K."/>
            <person name="Kato D."/>
            <person name="Inagaki T."/>
            <person name="Yuki M."/>
            <person name="Ohkuma M."/>
            <person name="Hongoh Y."/>
        </authorList>
    </citation>
    <scope>NUCLEOTIDE SEQUENCE</scope>
    <source>
        <strain evidence="1">RsTa-C01</strain>
    </source>
</reference>
<dbReference type="NCBIfam" id="TIGR01725">
    <property type="entry name" value="phge_HK97_gp10"/>
    <property type="match status" value="1"/>
</dbReference>
<accession>A0AA48I0B6</accession>
<dbReference type="AlphaFoldDB" id="A0AA48I0B6"/>